<dbReference type="FunFam" id="3.40.50.300:FF:000002">
    <property type="entry name" value="ATP synthase subunit alpha"/>
    <property type="match status" value="1"/>
</dbReference>
<comment type="caution">
    <text evidence="15">The sequence shown here is derived from an EMBL/GenBank/DDBJ whole genome shotgun (WGS) entry which is preliminary data.</text>
</comment>
<evidence type="ECO:0000313" key="15">
    <source>
        <dbReference type="EMBL" id="PIS31072.1"/>
    </source>
</evidence>
<keyword evidence="7 11" id="KW-0406">Ion transport</keyword>
<evidence type="ECO:0000256" key="9">
    <source>
        <dbReference type="ARBA" id="ARBA00023196"/>
    </source>
</evidence>
<dbReference type="Pfam" id="PF00006">
    <property type="entry name" value="ATP-synt_ab"/>
    <property type="match status" value="1"/>
</dbReference>
<evidence type="ECO:0000256" key="6">
    <source>
        <dbReference type="ARBA" id="ARBA00022967"/>
    </source>
</evidence>
<dbReference type="EC" id="7.1.2.2" evidence="11"/>
<accession>A0A2H0Y0R7</accession>
<dbReference type="CDD" id="cd18113">
    <property type="entry name" value="ATP-synt_F1_alpha_C"/>
    <property type="match status" value="1"/>
</dbReference>
<dbReference type="PANTHER" id="PTHR48082">
    <property type="entry name" value="ATP SYNTHASE SUBUNIT ALPHA, MITOCHONDRIAL"/>
    <property type="match status" value="1"/>
</dbReference>
<organism evidence="15 16">
    <name type="scientific">Candidatus Saganbacteria bacterium CG08_land_8_20_14_0_20_45_16</name>
    <dbReference type="NCBI Taxonomy" id="2014293"/>
    <lineage>
        <taxon>Bacteria</taxon>
        <taxon>Bacillati</taxon>
        <taxon>Saganbacteria</taxon>
    </lineage>
</organism>
<dbReference type="Gene3D" id="1.20.150.20">
    <property type="entry name" value="ATP synthase alpha/beta chain, C-terminal domain"/>
    <property type="match status" value="1"/>
</dbReference>
<keyword evidence="4 11" id="KW-0547">Nucleotide-binding</keyword>
<dbReference type="InterPro" id="IPR005294">
    <property type="entry name" value="ATP_synth_F1_asu"/>
</dbReference>
<proteinExistence type="inferred from homology"/>
<dbReference type="InterPro" id="IPR023366">
    <property type="entry name" value="ATP_synth_asu-like_sf"/>
</dbReference>
<dbReference type="CDD" id="cd18116">
    <property type="entry name" value="ATP-synt_F1_alpha_N"/>
    <property type="match status" value="1"/>
</dbReference>
<dbReference type="PROSITE" id="PS00152">
    <property type="entry name" value="ATPASE_ALPHA_BETA"/>
    <property type="match status" value="1"/>
</dbReference>
<dbReference type="Proteomes" id="UP000231343">
    <property type="component" value="Unassembled WGS sequence"/>
</dbReference>
<evidence type="ECO:0000256" key="1">
    <source>
        <dbReference type="ARBA" id="ARBA00004370"/>
    </source>
</evidence>
<dbReference type="GO" id="GO:0005524">
    <property type="term" value="F:ATP binding"/>
    <property type="evidence" value="ECO:0007669"/>
    <property type="project" value="UniProtKB-UniRule"/>
</dbReference>
<keyword evidence="9 11" id="KW-0139">CF(1)</keyword>
<evidence type="ECO:0000256" key="11">
    <source>
        <dbReference type="HAMAP-Rule" id="MF_01346"/>
    </source>
</evidence>
<dbReference type="SUPFAM" id="SSF50615">
    <property type="entry name" value="N-terminal domain of alpha and beta subunits of F1 ATP synthase"/>
    <property type="match status" value="1"/>
</dbReference>
<dbReference type="InterPro" id="IPR027417">
    <property type="entry name" value="P-loop_NTPase"/>
</dbReference>
<keyword evidence="6 11" id="KW-1278">Translocase</keyword>
<dbReference type="GO" id="GO:0046933">
    <property type="term" value="F:proton-transporting ATP synthase activity, rotational mechanism"/>
    <property type="evidence" value="ECO:0007669"/>
    <property type="project" value="UniProtKB-UniRule"/>
</dbReference>
<gene>
    <name evidence="11" type="primary">atpA</name>
    <name evidence="15" type="ORF">COT42_01890</name>
</gene>
<dbReference type="CDD" id="cd01132">
    <property type="entry name" value="F1-ATPase_alpha_CD"/>
    <property type="match status" value="1"/>
</dbReference>
<dbReference type="InterPro" id="IPR020003">
    <property type="entry name" value="ATPase_a/bsu_AS"/>
</dbReference>
<dbReference type="InterPro" id="IPR036121">
    <property type="entry name" value="ATPase_F1/V1/A1_a/bsu_N_sf"/>
</dbReference>
<evidence type="ECO:0000259" key="13">
    <source>
        <dbReference type="Pfam" id="PF00306"/>
    </source>
</evidence>
<evidence type="ECO:0000256" key="8">
    <source>
        <dbReference type="ARBA" id="ARBA00023136"/>
    </source>
</evidence>
<feature type="site" description="Required for activity" evidence="11">
    <location>
        <position position="364"/>
    </location>
</feature>
<evidence type="ECO:0000259" key="14">
    <source>
        <dbReference type="Pfam" id="PF02874"/>
    </source>
</evidence>
<comment type="function">
    <text evidence="11">Produces ATP from ADP in the presence of a proton gradient across the membrane. The alpha chain is a regulatory subunit.</text>
</comment>
<feature type="domain" description="ATPase F1/V1/A1 complex alpha/beta subunit N-terminal" evidence="14">
    <location>
        <begin position="29"/>
        <end position="94"/>
    </location>
</feature>
<dbReference type="GO" id="GO:0045259">
    <property type="term" value="C:proton-transporting ATP synthase complex"/>
    <property type="evidence" value="ECO:0007669"/>
    <property type="project" value="UniProtKB-KW"/>
</dbReference>
<dbReference type="InterPro" id="IPR004100">
    <property type="entry name" value="ATPase_F1/V1/A1_a/bsu_N"/>
</dbReference>
<keyword evidence="5 11" id="KW-0067">ATP-binding</keyword>
<feature type="domain" description="ATP synthase alpha subunit C-terminal" evidence="13">
    <location>
        <begin position="373"/>
        <end position="495"/>
    </location>
</feature>
<evidence type="ECO:0000313" key="16">
    <source>
        <dbReference type="Proteomes" id="UP000231343"/>
    </source>
</evidence>
<dbReference type="Pfam" id="PF02874">
    <property type="entry name" value="ATP-synt_ab_N"/>
    <property type="match status" value="1"/>
</dbReference>
<dbReference type="HAMAP" id="MF_01346">
    <property type="entry name" value="ATP_synth_alpha_bact"/>
    <property type="match status" value="1"/>
</dbReference>
<evidence type="ECO:0000256" key="7">
    <source>
        <dbReference type="ARBA" id="ARBA00023065"/>
    </source>
</evidence>
<dbReference type="Gene3D" id="2.40.30.20">
    <property type="match status" value="1"/>
</dbReference>
<evidence type="ECO:0000256" key="3">
    <source>
        <dbReference type="ARBA" id="ARBA00022448"/>
    </source>
</evidence>
<dbReference type="Gene3D" id="3.40.50.300">
    <property type="entry name" value="P-loop containing nucleotide triphosphate hydrolases"/>
    <property type="match status" value="1"/>
</dbReference>
<dbReference type="Pfam" id="PF00306">
    <property type="entry name" value="ATP-synt_ab_C"/>
    <property type="match status" value="1"/>
</dbReference>
<reference evidence="15 16" key="1">
    <citation type="submission" date="2017-09" db="EMBL/GenBank/DDBJ databases">
        <title>Depth-based differentiation of microbial function through sediment-hosted aquifers and enrichment of novel symbionts in the deep terrestrial subsurface.</title>
        <authorList>
            <person name="Probst A.J."/>
            <person name="Ladd B."/>
            <person name="Jarett J.K."/>
            <person name="Geller-Mcgrath D.E."/>
            <person name="Sieber C.M."/>
            <person name="Emerson J.B."/>
            <person name="Anantharaman K."/>
            <person name="Thomas B.C."/>
            <person name="Malmstrom R."/>
            <person name="Stieglmeier M."/>
            <person name="Klingl A."/>
            <person name="Woyke T."/>
            <person name="Ryan C.M."/>
            <person name="Banfield J.F."/>
        </authorList>
    </citation>
    <scope>NUCLEOTIDE SEQUENCE [LARGE SCALE GENOMIC DNA]</scope>
    <source>
        <strain evidence="15">CG08_land_8_20_14_0_20_45_16</strain>
    </source>
</reference>
<dbReference type="NCBIfam" id="NF009884">
    <property type="entry name" value="PRK13343.1"/>
    <property type="match status" value="1"/>
</dbReference>
<comment type="catalytic activity">
    <reaction evidence="11">
        <text>ATP + H2O + 4 H(+)(in) = ADP + phosphate + 5 H(+)(out)</text>
        <dbReference type="Rhea" id="RHEA:57720"/>
        <dbReference type="ChEBI" id="CHEBI:15377"/>
        <dbReference type="ChEBI" id="CHEBI:15378"/>
        <dbReference type="ChEBI" id="CHEBI:30616"/>
        <dbReference type="ChEBI" id="CHEBI:43474"/>
        <dbReference type="ChEBI" id="CHEBI:456216"/>
        <dbReference type="EC" id="7.1.2.2"/>
    </reaction>
</comment>
<dbReference type="PANTHER" id="PTHR48082:SF2">
    <property type="entry name" value="ATP SYNTHASE SUBUNIT ALPHA, MITOCHONDRIAL"/>
    <property type="match status" value="1"/>
</dbReference>
<dbReference type="AlphaFoldDB" id="A0A2H0Y0R7"/>
<dbReference type="SUPFAM" id="SSF52540">
    <property type="entry name" value="P-loop containing nucleoside triphosphate hydrolases"/>
    <property type="match status" value="1"/>
</dbReference>
<protein>
    <recommendedName>
        <fullName evidence="11">ATP synthase subunit alpha</fullName>
        <ecNumber evidence="11">7.1.2.2</ecNumber>
    </recommendedName>
    <alternativeName>
        <fullName evidence="11">ATP synthase F1 sector subunit alpha</fullName>
    </alternativeName>
    <alternativeName>
        <fullName evidence="11">F-ATPase subunit alpha</fullName>
    </alternativeName>
</protein>
<dbReference type="GO" id="GO:0043531">
    <property type="term" value="F:ADP binding"/>
    <property type="evidence" value="ECO:0007669"/>
    <property type="project" value="TreeGrafter"/>
</dbReference>
<keyword evidence="11" id="KW-1003">Cell membrane</keyword>
<comment type="similarity">
    <text evidence="2 11">Belongs to the ATPase alpha/beta chains family.</text>
</comment>
<keyword evidence="3 11" id="KW-0813">Transport</keyword>
<keyword evidence="10 11" id="KW-0066">ATP synthesis</keyword>
<comment type="caution">
    <text evidence="11">Lacks conserved residue(s) required for the propagation of feature annotation.</text>
</comment>
<dbReference type="InterPro" id="IPR033732">
    <property type="entry name" value="ATP_synth_F1_a_nt-bd_dom"/>
</dbReference>
<evidence type="ECO:0000256" key="2">
    <source>
        <dbReference type="ARBA" id="ARBA00008936"/>
    </source>
</evidence>
<sequence length="502" mass="55154">MVDFPNFKAVLEEIREDARSFRSQVQPEEVGVVTESGDGIAHVTGLPHAMMGETLHFSSGISGLVLNLEVEEVICILLGPHTAVREGDTARCTGRIMSVPVGPKLLGRVVNALGQAIDGKEKIKANQYRPLEYPAPAVIDRLPVDRPLQTGYKLIDALTPIGRGQRELIIGDRSSGKSSLAIDTIINQKGNGVICVYVGVGQKASNAVALVQKLEEHNAMDYTIIVEAPASDPAALQYLAPFAGCAMAEEFMCAGKDVLIIYDDLSKHAASYRMLSLLLRRSPGREAYPGDIFYLHSRLLERAANLSKERGGGSLTALPIVETQMGDISAYIPTNIISITDGQIFLDTNLFNAGIRPAVNIGMSVSRVGGKAQQRAMRRVCSHLRIDLAQFRERESFALFSSELDKETKIQLTRGQILTEILKQKNYQPLPLAEQVVMIYLGVKGFLDSVPSAKVTLFEAKFVEFLKLTQREILVELEEKGDFTPEWEARLGKLALNFKEKF</sequence>
<evidence type="ECO:0000256" key="5">
    <source>
        <dbReference type="ARBA" id="ARBA00022840"/>
    </source>
</evidence>
<name>A0A2H0Y0R7_UNCSA</name>
<evidence type="ECO:0000256" key="4">
    <source>
        <dbReference type="ARBA" id="ARBA00022741"/>
    </source>
</evidence>
<feature type="domain" description="ATPase F1/V1/A1 complex alpha/beta subunit nucleotide-binding" evidence="12">
    <location>
        <begin position="151"/>
        <end position="366"/>
    </location>
</feature>
<dbReference type="InterPro" id="IPR038376">
    <property type="entry name" value="ATP_synth_asu_C_sf"/>
</dbReference>
<keyword evidence="8 11" id="KW-0472">Membrane</keyword>
<dbReference type="SUPFAM" id="SSF47917">
    <property type="entry name" value="C-terminal domain of alpha and beta subunits of F1 ATP synthase"/>
    <property type="match status" value="1"/>
</dbReference>
<keyword evidence="11" id="KW-0375">Hydrogen ion transport</keyword>
<comment type="subcellular location">
    <subcellularLocation>
        <location evidence="11">Cell membrane</location>
        <topology evidence="11">Peripheral membrane protein</topology>
    </subcellularLocation>
    <subcellularLocation>
        <location evidence="1">Membrane</location>
    </subcellularLocation>
</comment>
<evidence type="ECO:0000256" key="10">
    <source>
        <dbReference type="ARBA" id="ARBA00023310"/>
    </source>
</evidence>
<dbReference type="InterPro" id="IPR000793">
    <property type="entry name" value="ATP_synth_asu_C"/>
</dbReference>
<dbReference type="FunFam" id="1.20.150.20:FF:000001">
    <property type="entry name" value="ATP synthase subunit alpha"/>
    <property type="match status" value="1"/>
</dbReference>
<dbReference type="EMBL" id="PEYM01000038">
    <property type="protein sequence ID" value="PIS31072.1"/>
    <property type="molecule type" value="Genomic_DNA"/>
</dbReference>
<dbReference type="InterPro" id="IPR000194">
    <property type="entry name" value="ATPase_F1/V1/A1_a/bsu_nucl-bd"/>
</dbReference>
<evidence type="ECO:0000259" key="12">
    <source>
        <dbReference type="Pfam" id="PF00006"/>
    </source>
</evidence>
<dbReference type="GO" id="GO:0005886">
    <property type="term" value="C:plasma membrane"/>
    <property type="evidence" value="ECO:0007669"/>
    <property type="project" value="UniProtKB-SubCell"/>
</dbReference>
<dbReference type="NCBIfam" id="TIGR00962">
    <property type="entry name" value="atpA"/>
    <property type="match status" value="1"/>
</dbReference>